<accession>A0A4Q4TR68</accession>
<name>A0A4Q4TR68_9PEZI</name>
<gene>
    <name evidence="2" type="ORF">DL764_001620</name>
</gene>
<feature type="compositionally biased region" description="Polar residues" evidence="1">
    <location>
        <begin position="24"/>
        <end position="52"/>
    </location>
</feature>
<reference evidence="2 3" key="1">
    <citation type="submission" date="2018-06" db="EMBL/GenBank/DDBJ databases">
        <title>Complete Genomes of Monosporascus.</title>
        <authorList>
            <person name="Robinson A.J."/>
            <person name="Natvig D.O."/>
        </authorList>
    </citation>
    <scope>NUCLEOTIDE SEQUENCE [LARGE SCALE GENOMIC DNA]</scope>
    <source>
        <strain evidence="2 3">CBS 110550</strain>
    </source>
</reference>
<evidence type="ECO:0000313" key="3">
    <source>
        <dbReference type="Proteomes" id="UP000293360"/>
    </source>
</evidence>
<feature type="compositionally biased region" description="Acidic residues" evidence="1">
    <location>
        <begin position="232"/>
        <end position="243"/>
    </location>
</feature>
<feature type="compositionally biased region" description="Basic residues" evidence="1">
    <location>
        <begin position="323"/>
        <end position="333"/>
    </location>
</feature>
<feature type="compositionally biased region" description="Polar residues" evidence="1">
    <location>
        <begin position="132"/>
        <end position="171"/>
    </location>
</feature>
<evidence type="ECO:0000256" key="1">
    <source>
        <dbReference type="SAM" id="MobiDB-lite"/>
    </source>
</evidence>
<evidence type="ECO:0000313" key="2">
    <source>
        <dbReference type="EMBL" id="RYP08864.1"/>
    </source>
</evidence>
<protein>
    <submittedName>
        <fullName evidence="2">Uncharacterized protein</fullName>
    </submittedName>
</protein>
<dbReference type="AlphaFoldDB" id="A0A4Q4TR68"/>
<comment type="caution">
    <text evidence="2">The sequence shown here is derived from an EMBL/GenBank/DDBJ whole genome shotgun (WGS) entry which is preliminary data.</text>
</comment>
<dbReference type="Proteomes" id="UP000293360">
    <property type="component" value="Unassembled WGS sequence"/>
</dbReference>
<feature type="region of interest" description="Disordered" evidence="1">
    <location>
        <begin position="283"/>
        <end position="333"/>
    </location>
</feature>
<feature type="compositionally biased region" description="Polar residues" evidence="1">
    <location>
        <begin position="215"/>
        <end position="226"/>
    </location>
</feature>
<sequence length="333" mass="35841">MHVRFQPSFDDAAYRNAKAKANKSTADTKSNSIKRSAATTQTVKKKSQQSGNVVLDSDDEFPPIEELLRKPVKQVDLTKEPETPEDQPQESTIEQPLLDTYDGSVIHGTNTGHRKMDPPPQIYSSEDKDPETSPNVIKDSSMNGGKQHNNSTAAQSRGSLTELSNNASSLSDVAYHASSRQGSNGPPVDVTAPGTSAALEQGQEPRPCNTPGRGAQSSDSEGSNGATCPELPMDDGQVDSTPADEWDAEIIGEEHHGYMVAWKPTLIPKENASADLIKEWEAKKAGMGTQQDTKRVSRTKKRRPATQGGTRVAKAESTGVKRGTGRPRKAQPA</sequence>
<dbReference type="EMBL" id="QJNU01000053">
    <property type="protein sequence ID" value="RYP08864.1"/>
    <property type="molecule type" value="Genomic_DNA"/>
</dbReference>
<dbReference type="OrthoDB" id="3647690at2759"/>
<keyword evidence="3" id="KW-1185">Reference proteome</keyword>
<organism evidence="2 3">
    <name type="scientific">Monosporascus ibericus</name>
    <dbReference type="NCBI Taxonomy" id="155417"/>
    <lineage>
        <taxon>Eukaryota</taxon>
        <taxon>Fungi</taxon>
        <taxon>Dikarya</taxon>
        <taxon>Ascomycota</taxon>
        <taxon>Pezizomycotina</taxon>
        <taxon>Sordariomycetes</taxon>
        <taxon>Xylariomycetidae</taxon>
        <taxon>Xylariales</taxon>
        <taxon>Xylariales incertae sedis</taxon>
        <taxon>Monosporascus</taxon>
    </lineage>
</organism>
<proteinExistence type="predicted"/>
<feature type="region of interest" description="Disordered" evidence="1">
    <location>
        <begin position="20"/>
        <end position="243"/>
    </location>
</feature>